<dbReference type="InterPro" id="IPR005225">
    <property type="entry name" value="Small_GTP-bd"/>
</dbReference>
<dbReference type="SMART" id="SM00175">
    <property type="entry name" value="RAB"/>
    <property type="match status" value="1"/>
</dbReference>
<dbReference type="PANTHER" id="PTHR47977">
    <property type="entry name" value="RAS-RELATED PROTEIN RAB"/>
    <property type="match status" value="1"/>
</dbReference>
<dbReference type="Pfam" id="PF00071">
    <property type="entry name" value="Ras"/>
    <property type="match status" value="1"/>
</dbReference>
<reference evidence="3" key="1">
    <citation type="journal article" date="2014" name="Front. Microbiol.">
        <title>High frequency of phylogenetically diverse reductive dehalogenase-homologous genes in deep subseafloor sedimentary metagenomes.</title>
        <authorList>
            <person name="Kawai M."/>
            <person name="Futagami T."/>
            <person name="Toyoda A."/>
            <person name="Takaki Y."/>
            <person name="Nishi S."/>
            <person name="Hori S."/>
            <person name="Arai W."/>
            <person name="Tsubouchi T."/>
            <person name="Morono Y."/>
            <person name="Uchiyama I."/>
            <person name="Ito T."/>
            <person name="Fujiyama A."/>
            <person name="Inagaki F."/>
            <person name="Takami H."/>
        </authorList>
    </citation>
    <scope>NUCLEOTIDE SEQUENCE</scope>
    <source>
        <strain evidence="3">Expedition CK06-06</strain>
    </source>
</reference>
<dbReference type="NCBIfam" id="TIGR00231">
    <property type="entry name" value="small_GTP"/>
    <property type="match status" value="1"/>
</dbReference>
<evidence type="ECO:0008006" key="4">
    <source>
        <dbReference type="Google" id="ProtNLM"/>
    </source>
</evidence>
<dbReference type="PROSITE" id="PS51419">
    <property type="entry name" value="RAB"/>
    <property type="match status" value="1"/>
</dbReference>
<dbReference type="GO" id="GO:0005525">
    <property type="term" value="F:GTP binding"/>
    <property type="evidence" value="ECO:0007669"/>
    <property type="project" value="UniProtKB-KW"/>
</dbReference>
<dbReference type="AlphaFoldDB" id="X1AIH2"/>
<proteinExistence type="predicted"/>
<accession>X1AIH2</accession>
<dbReference type="GO" id="GO:0003924">
    <property type="term" value="F:GTPase activity"/>
    <property type="evidence" value="ECO:0007669"/>
    <property type="project" value="InterPro"/>
</dbReference>
<evidence type="ECO:0000256" key="1">
    <source>
        <dbReference type="ARBA" id="ARBA00022741"/>
    </source>
</evidence>
<dbReference type="CDD" id="cd00154">
    <property type="entry name" value="Rab"/>
    <property type="match status" value="1"/>
</dbReference>
<dbReference type="Gene3D" id="3.40.50.300">
    <property type="entry name" value="P-loop containing nucleotide triphosphate hydrolases"/>
    <property type="match status" value="1"/>
</dbReference>
<dbReference type="InterPro" id="IPR027417">
    <property type="entry name" value="P-loop_NTPase"/>
</dbReference>
<dbReference type="EMBL" id="BART01009858">
    <property type="protein sequence ID" value="GAG81879.1"/>
    <property type="molecule type" value="Genomic_DNA"/>
</dbReference>
<keyword evidence="1" id="KW-0547">Nucleotide-binding</keyword>
<sequence length="294" mass="34125">YFKRFRKIYYNGAEAAFIVFDITSRESFEKVKDWYKEINQLIDEKNIPIVIVGNKVDLTDQRVISKAEGEGLAKSLSETGISYIETSALSGENVIEAFELIAYHYIIKTKKKEKDVIREDLVEAILSTLKELVILELTFISENMSWDPGFQTILNLENLGEYSKLKDSNKEKLYPYKNGLILSSFAYEDFTLSNSDGVFCIFDARDKEHIDPKWKDVLINIIGKVRRKRAVIIGLRVSDDKNWSQLMEEFSIDKDLEEKVVSVLFLKIGSDYREKTYEHLKLMLDLIVTTRKLK</sequence>
<dbReference type="SMART" id="SM00174">
    <property type="entry name" value="RHO"/>
    <property type="match status" value="1"/>
</dbReference>
<feature type="non-terminal residue" evidence="3">
    <location>
        <position position="1"/>
    </location>
</feature>
<organism evidence="3">
    <name type="scientific">marine sediment metagenome</name>
    <dbReference type="NCBI Taxonomy" id="412755"/>
    <lineage>
        <taxon>unclassified sequences</taxon>
        <taxon>metagenomes</taxon>
        <taxon>ecological metagenomes</taxon>
    </lineage>
</organism>
<evidence type="ECO:0000256" key="2">
    <source>
        <dbReference type="ARBA" id="ARBA00023134"/>
    </source>
</evidence>
<dbReference type="PROSITE" id="PS51421">
    <property type="entry name" value="RAS"/>
    <property type="match status" value="1"/>
</dbReference>
<keyword evidence="2" id="KW-0342">GTP-binding</keyword>
<protein>
    <recommendedName>
        <fullName evidence="4">GTP-binding protein</fullName>
    </recommendedName>
</protein>
<dbReference type="SMART" id="SM00173">
    <property type="entry name" value="RAS"/>
    <property type="match status" value="1"/>
</dbReference>
<evidence type="ECO:0000313" key="3">
    <source>
        <dbReference type="EMBL" id="GAG81879.1"/>
    </source>
</evidence>
<gene>
    <name evidence="3" type="ORF">S01H4_21698</name>
</gene>
<comment type="caution">
    <text evidence="3">The sequence shown here is derived from an EMBL/GenBank/DDBJ whole genome shotgun (WGS) entry which is preliminary data.</text>
</comment>
<dbReference type="InterPro" id="IPR001806">
    <property type="entry name" value="Small_GTPase"/>
</dbReference>
<dbReference type="InterPro" id="IPR050227">
    <property type="entry name" value="Rab"/>
</dbReference>
<dbReference type="SUPFAM" id="SSF52540">
    <property type="entry name" value="P-loop containing nucleoside triphosphate hydrolases"/>
    <property type="match status" value="1"/>
</dbReference>
<name>X1AIH2_9ZZZZ</name>